<organism evidence="1 2">
    <name type="scientific">Maioricimonas rarisocia</name>
    <dbReference type="NCBI Taxonomy" id="2528026"/>
    <lineage>
        <taxon>Bacteria</taxon>
        <taxon>Pseudomonadati</taxon>
        <taxon>Planctomycetota</taxon>
        <taxon>Planctomycetia</taxon>
        <taxon>Planctomycetales</taxon>
        <taxon>Planctomycetaceae</taxon>
        <taxon>Maioricimonas</taxon>
    </lineage>
</organism>
<gene>
    <name evidence="1" type="ORF">Mal4_32730</name>
</gene>
<evidence type="ECO:0008006" key="3">
    <source>
        <dbReference type="Google" id="ProtNLM"/>
    </source>
</evidence>
<dbReference type="PANTHER" id="PTHR43737">
    <property type="entry name" value="BLL7424 PROTEIN"/>
    <property type="match status" value="1"/>
</dbReference>
<keyword evidence="2" id="KW-1185">Reference proteome</keyword>
<dbReference type="KEGG" id="mri:Mal4_32730"/>
<dbReference type="InterPro" id="IPR010869">
    <property type="entry name" value="DUF1501"/>
</dbReference>
<evidence type="ECO:0000313" key="2">
    <source>
        <dbReference type="Proteomes" id="UP000320496"/>
    </source>
</evidence>
<dbReference type="InterPro" id="IPR017850">
    <property type="entry name" value="Alkaline_phosphatase_core_sf"/>
</dbReference>
<proteinExistence type="predicted"/>
<dbReference type="OrthoDB" id="127333at2"/>
<dbReference type="AlphaFoldDB" id="A0A517Z924"/>
<name>A0A517Z924_9PLAN</name>
<sequence length="438" mass="46047">MIYSDRRTLLVRAGFSGAQRMLGLLERTLGGSRLTVDETQPGPASSQSVSRRGFLAAGGIGVVGLSMAERAAVLQAQERSGRRSVILIIMNGGPSQLETFDPKPNAPSDIRGPLRAISTAVPGVAFSEAFPRLGLRAGRLAVLRSLCHQAAPIHEAGLQLLQTGQLVHQGQLPPSLGAVATRMLGPRDGMPAHVVLPERVSETGVGSYCGDAAGVLGDEVAPVVVDAGGAASPMTGTGPDETIPLLPEFASQPLAVRDEYGETDFGRMCWHAARLVEAGVRVVTVNTCPRLHGQVTWDAHASGPSSPGTLFDYRNSLGPQLDRAVAALHDDLSATGLFDETLVVCTGEFGRNPRRNATGGRDHWTDCWSGVAFGGGVSGGQVIGRTDDYAESIVDRPLPVEDLVASMYRALRLSPATWNAEEISESLSGEVPVPELIS</sequence>
<dbReference type="PANTHER" id="PTHR43737:SF1">
    <property type="entry name" value="DUF1501 DOMAIN-CONTAINING PROTEIN"/>
    <property type="match status" value="1"/>
</dbReference>
<accession>A0A517Z924</accession>
<evidence type="ECO:0000313" key="1">
    <source>
        <dbReference type="EMBL" id="QDU38941.1"/>
    </source>
</evidence>
<dbReference type="Pfam" id="PF07394">
    <property type="entry name" value="DUF1501"/>
    <property type="match status" value="2"/>
</dbReference>
<protein>
    <recommendedName>
        <fullName evidence="3">DUF1501 domain-containing protein</fullName>
    </recommendedName>
</protein>
<dbReference type="SUPFAM" id="SSF53649">
    <property type="entry name" value="Alkaline phosphatase-like"/>
    <property type="match status" value="1"/>
</dbReference>
<dbReference type="Proteomes" id="UP000320496">
    <property type="component" value="Chromosome"/>
</dbReference>
<dbReference type="EMBL" id="CP036275">
    <property type="protein sequence ID" value="QDU38941.1"/>
    <property type="molecule type" value="Genomic_DNA"/>
</dbReference>
<reference evidence="1 2" key="1">
    <citation type="submission" date="2019-02" db="EMBL/GenBank/DDBJ databases">
        <title>Deep-cultivation of Planctomycetes and their phenomic and genomic characterization uncovers novel biology.</title>
        <authorList>
            <person name="Wiegand S."/>
            <person name="Jogler M."/>
            <person name="Boedeker C."/>
            <person name="Pinto D."/>
            <person name="Vollmers J."/>
            <person name="Rivas-Marin E."/>
            <person name="Kohn T."/>
            <person name="Peeters S.H."/>
            <person name="Heuer A."/>
            <person name="Rast P."/>
            <person name="Oberbeckmann S."/>
            <person name="Bunk B."/>
            <person name="Jeske O."/>
            <person name="Meyerdierks A."/>
            <person name="Storesund J.E."/>
            <person name="Kallscheuer N."/>
            <person name="Luecker S."/>
            <person name="Lage O.M."/>
            <person name="Pohl T."/>
            <person name="Merkel B.J."/>
            <person name="Hornburger P."/>
            <person name="Mueller R.-W."/>
            <person name="Bruemmer F."/>
            <person name="Labrenz M."/>
            <person name="Spormann A.M."/>
            <person name="Op den Camp H."/>
            <person name="Overmann J."/>
            <person name="Amann R."/>
            <person name="Jetten M.S.M."/>
            <person name="Mascher T."/>
            <person name="Medema M.H."/>
            <person name="Devos D.P."/>
            <person name="Kaster A.-K."/>
            <person name="Ovreas L."/>
            <person name="Rohde M."/>
            <person name="Galperin M.Y."/>
            <person name="Jogler C."/>
        </authorList>
    </citation>
    <scope>NUCLEOTIDE SEQUENCE [LARGE SCALE GENOMIC DNA]</scope>
    <source>
        <strain evidence="1 2">Mal4</strain>
    </source>
</reference>